<organism evidence="6 7">
    <name type="scientific">Sphingomonas parva</name>
    <dbReference type="NCBI Taxonomy" id="2555898"/>
    <lineage>
        <taxon>Bacteria</taxon>
        <taxon>Pseudomonadati</taxon>
        <taxon>Pseudomonadota</taxon>
        <taxon>Alphaproteobacteria</taxon>
        <taxon>Sphingomonadales</taxon>
        <taxon>Sphingomonadaceae</taxon>
        <taxon>Sphingomonas</taxon>
    </lineage>
</organism>
<dbReference type="InterPro" id="IPR001789">
    <property type="entry name" value="Sig_transdc_resp-reg_receiver"/>
</dbReference>
<dbReference type="InterPro" id="IPR036388">
    <property type="entry name" value="WH-like_DNA-bd_sf"/>
</dbReference>
<reference evidence="6 7" key="1">
    <citation type="submission" date="2019-03" db="EMBL/GenBank/DDBJ databases">
        <title>Genome sequence of Sphingomonas sp. 17J27-24.</title>
        <authorList>
            <person name="Kim M."/>
            <person name="Maeng S."/>
            <person name="Sathiyaraj S."/>
        </authorList>
    </citation>
    <scope>NUCLEOTIDE SEQUENCE [LARGE SCALE GENOMIC DNA]</scope>
    <source>
        <strain evidence="6 7">17J27-24</strain>
    </source>
</reference>
<dbReference type="GO" id="GO:0005829">
    <property type="term" value="C:cytosol"/>
    <property type="evidence" value="ECO:0007669"/>
    <property type="project" value="TreeGrafter"/>
</dbReference>
<dbReference type="Gene3D" id="3.40.50.2300">
    <property type="match status" value="1"/>
</dbReference>
<keyword evidence="1 3" id="KW-0238">DNA-binding</keyword>
<accession>A0A4Y8ZRN2</accession>
<dbReference type="PANTHER" id="PTHR48111">
    <property type="entry name" value="REGULATOR OF RPOS"/>
    <property type="match status" value="1"/>
</dbReference>
<dbReference type="Proteomes" id="UP000298213">
    <property type="component" value="Unassembled WGS sequence"/>
</dbReference>
<evidence type="ECO:0000259" key="4">
    <source>
        <dbReference type="PROSITE" id="PS50110"/>
    </source>
</evidence>
<dbReference type="InterPro" id="IPR011006">
    <property type="entry name" value="CheY-like_superfamily"/>
</dbReference>
<dbReference type="Pfam" id="PF00072">
    <property type="entry name" value="Response_reg"/>
    <property type="match status" value="1"/>
</dbReference>
<dbReference type="InterPro" id="IPR001867">
    <property type="entry name" value="OmpR/PhoB-type_DNA-bd"/>
</dbReference>
<dbReference type="PROSITE" id="PS50110">
    <property type="entry name" value="RESPONSE_REGULATORY"/>
    <property type="match status" value="1"/>
</dbReference>
<evidence type="ECO:0000256" key="3">
    <source>
        <dbReference type="PROSITE-ProRule" id="PRU01091"/>
    </source>
</evidence>
<name>A0A4Y8ZRN2_9SPHN</name>
<dbReference type="EMBL" id="SPDV01000014">
    <property type="protein sequence ID" value="TFI58584.1"/>
    <property type="molecule type" value="Genomic_DNA"/>
</dbReference>
<dbReference type="PROSITE" id="PS51755">
    <property type="entry name" value="OMPR_PHOB"/>
    <property type="match status" value="1"/>
</dbReference>
<evidence type="ECO:0000259" key="5">
    <source>
        <dbReference type="PROSITE" id="PS51755"/>
    </source>
</evidence>
<dbReference type="GO" id="GO:0006355">
    <property type="term" value="P:regulation of DNA-templated transcription"/>
    <property type="evidence" value="ECO:0007669"/>
    <property type="project" value="InterPro"/>
</dbReference>
<comment type="caution">
    <text evidence="6">The sequence shown here is derived from an EMBL/GenBank/DDBJ whole genome shotgun (WGS) entry which is preliminary data.</text>
</comment>
<evidence type="ECO:0000313" key="6">
    <source>
        <dbReference type="EMBL" id="TFI58584.1"/>
    </source>
</evidence>
<feature type="modified residue" description="4-aspartylphosphate" evidence="2">
    <location>
        <position position="54"/>
    </location>
</feature>
<evidence type="ECO:0000256" key="1">
    <source>
        <dbReference type="ARBA" id="ARBA00023125"/>
    </source>
</evidence>
<dbReference type="SUPFAM" id="SSF52172">
    <property type="entry name" value="CheY-like"/>
    <property type="match status" value="1"/>
</dbReference>
<dbReference type="CDD" id="cd00383">
    <property type="entry name" value="trans_reg_C"/>
    <property type="match status" value="1"/>
</dbReference>
<proteinExistence type="predicted"/>
<dbReference type="SUPFAM" id="SSF46894">
    <property type="entry name" value="C-terminal effector domain of the bipartite response regulators"/>
    <property type="match status" value="1"/>
</dbReference>
<feature type="DNA-binding region" description="OmpR/PhoB-type" evidence="3">
    <location>
        <begin position="128"/>
        <end position="226"/>
    </location>
</feature>
<gene>
    <name evidence="6" type="ORF">E2493_09165</name>
</gene>
<dbReference type="Gene3D" id="6.10.250.690">
    <property type="match status" value="1"/>
</dbReference>
<feature type="domain" description="Response regulatory" evidence="4">
    <location>
        <begin position="5"/>
        <end position="118"/>
    </location>
</feature>
<dbReference type="SMART" id="SM00448">
    <property type="entry name" value="REC"/>
    <property type="match status" value="1"/>
</dbReference>
<dbReference type="InterPro" id="IPR016032">
    <property type="entry name" value="Sig_transdc_resp-reg_C-effctor"/>
</dbReference>
<dbReference type="SMART" id="SM00862">
    <property type="entry name" value="Trans_reg_C"/>
    <property type="match status" value="1"/>
</dbReference>
<keyword evidence="7" id="KW-1185">Reference proteome</keyword>
<sequence length="226" mass="24608">MVSSRILILDDEPAIARVLRPVLEATGSTVFTAANAQEGLRAARDNAVNLVLLDLGLPDADGKELISSLRGFGEMAIIVISARHQGTEKVAALDAGADDYVDKPFDIEELMARIRVAERRVAPEARRGGLVRAGELTVDLAAREVRLMGEEIKLSPKEYDLLRALAEHCGQVVTHRRLLLAGWGDPAADPQYLRSYVALLRQKLEEDPAEPRILVTEPGVGYRLAG</sequence>
<dbReference type="Gene3D" id="1.10.10.10">
    <property type="entry name" value="Winged helix-like DNA-binding domain superfamily/Winged helix DNA-binding domain"/>
    <property type="match status" value="1"/>
</dbReference>
<feature type="domain" description="OmpR/PhoB-type" evidence="5">
    <location>
        <begin position="128"/>
        <end position="226"/>
    </location>
</feature>
<protein>
    <submittedName>
        <fullName evidence="6">Response regulator</fullName>
    </submittedName>
</protein>
<keyword evidence="2" id="KW-0597">Phosphoprotein</keyword>
<evidence type="ECO:0000313" key="7">
    <source>
        <dbReference type="Proteomes" id="UP000298213"/>
    </source>
</evidence>
<dbReference type="Pfam" id="PF00486">
    <property type="entry name" value="Trans_reg_C"/>
    <property type="match status" value="1"/>
</dbReference>
<evidence type="ECO:0000256" key="2">
    <source>
        <dbReference type="PROSITE-ProRule" id="PRU00169"/>
    </source>
</evidence>
<dbReference type="OrthoDB" id="9802426at2"/>
<dbReference type="PANTHER" id="PTHR48111:SF50">
    <property type="entry name" value="KDP OPERON TRANSCRIPTIONAL REGULATORY PROTEIN KDPE"/>
    <property type="match status" value="1"/>
</dbReference>
<dbReference type="GO" id="GO:0032993">
    <property type="term" value="C:protein-DNA complex"/>
    <property type="evidence" value="ECO:0007669"/>
    <property type="project" value="TreeGrafter"/>
</dbReference>
<dbReference type="InterPro" id="IPR039420">
    <property type="entry name" value="WalR-like"/>
</dbReference>
<dbReference type="GO" id="GO:0000976">
    <property type="term" value="F:transcription cis-regulatory region binding"/>
    <property type="evidence" value="ECO:0007669"/>
    <property type="project" value="TreeGrafter"/>
</dbReference>
<dbReference type="AlphaFoldDB" id="A0A4Y8ZRN2"/>
<dbReference type="GO" id="GO:0000156">
    <property type="term" value="F:phosphorelay response regulator activity"/>
    <property type="evidence" value="ECO:0007669"/>
    <property type="project" value="TreeGrafter"/>
</dbReference>